<sequence>MTRISSRRDFLKLTGAAIIMSQMQSFVEAATWASAPSAASGFAPDLGARFETFRAAAPLHNLHSVLVVQDGNIAFERYFSGPDETRGQPTAGEVVFGPDVQHDLRSVTKSLVSLLYGIALADKRVPPPDQPLLAQFPEYPDLARDPQRAGLTIANALTMTLGMQWNEHVSYKDPANSETGMDAAPDRFRYVLERPIVAAPGEVWIYSGGAVALIGRLIEKGTGQPLEDYARSVLFEPLGIDKFSWAKGQDGEAIAASGLRLTPRELARVGQLVLARGQWKGKTIVPAAWLDACFTPAATVRDGQSYGYFWRVGEIAYPSKTGTRGEHYLMGFGNGGQLLAIVPARALVVVVTAGNYNDPNDWQVPDAVLRRFVLPNLKARSTC</sequence>
<dbReference type="Gene3D" id="3.40.710.10">
    <property type="entry name" value="DD-peptidase/beta-lactamase superfamily"/>
    <property type="match status" value="1"/>
</dbReference>
<gene>
    <name evidence="2" type="ORF">AWB69_04620</name>
</gene>
<dbReference type="PROSITE" id="PS51318">
    <property type="entry name" value="TAT"/>
    <property type="match status" value="1"/>
</dbReference>
<dbReference type="Pfam" id="PF00144">
    <property type="entry name" value="Beta-lactamase"/>
    <property type="match status" value="1"/>
</dbReference>
<reference evidence="2 3" key="1">
    <citation type="submission" date="2016-01" db="EMBL/GenBank/DDBJ databases">
        <authorList>
            <person name="Oliw E.H."/>
        </authorList>
    </citation>
    <scope>NUCLEOTIDE SEQUENCE [LARGE SCALE GENOMIC DNA]</scope>
    <source>
        <strain evidence="2">LMG 27134</strain>
    </source>
</reference>
<protein>
    <submittedName>
        <fullName evidence="2">Beta-lactamase</fullName>
    </submittedName>
</protein>
<dbReference type="SUPFAM" id="SSF56601">
    <property type="entry name" value="beta-lactamase/transpeptidase-like"/>
    <property type="match status" value="1"/>
</dbReference>
<dbReference type="InterPro" id="IPR001466">
    <property type="entry name" value="Beta-lactam-related"/>
</dbReference>
<dbReference type="InterPro" id="IPR006311">
    <property type="entry name" value="TAT_signal"/>
</dbReference>
<evidence type="ECO:0000313" key="3">
    <source>
        <dbReference type="Proteomes" id="UP000054683"/>
    </source>
</evidence>
<evidence type="ECO:0000313" key="2">
    <source>
        <dbReference type="EMBL" id="SAL45896.1"/>
    </source>
</evidence>
<dbReference type="PANTHER" id="PTHR43283:SF7">
    <property type="entry name" value="BETA-LACTAMASE-RELATED DOMAIN-CONTAINING PROTEIN"/>
    <property type="match status" value="1"/>
</dbReference>
<dbReference type="AlphaFoldDB" id="A0A158HNP4"/>
<name>A0A158HNP4_9BURK</name>
<dbReference type="EMBL" id="FCOK02000033">
    <property type="protein sequence ID" value="SAL45896.1"/>
    <property type="molecule type" value="Genomic_DNA"/>
</dbReference>
<feature type="domain" description="Beta-lactamase-related" evidence="1">
    <location>
        <begin position="64"/>
        <end position="353"/>
    </location>
</feature>
<evidence type="ECO:0000259" key="1">
    <source>
        <dbReference type="Pfam" id="PF00144"/>
    </source>
</evidence>
<proteinExistence type="predicted"/>
<dbReference type="InterPro" id="IPR050789">
    <property type="entry name" value="Diverse_Enzym_Activities"/>
</dbReference>
<dbReference type="Proteomes" id="UP000054683">
    <property type="component" value="Unassembled WGS sequence"/>
</dbReference>
<dbReference type="InterPro" id="IPR012338">
    <property type="entry name" value="Beta-lactam/transpept-like"/>
</dbReference>
<accession>A0A158HNP4</accession>
<dbReference type="RefSeq" id="WP_197500297.1">
    <property type="nucleotide sequence ID" value="NZ_FCOK02000033.1"/>
</dbReference>
<organism evidence="2 3">
    <name type="scientific">Caballeronia udeis</name>
    <dbReference type="NCBI Taxonomy" id="1232866"/>
    <lineage>
        <taxon>Bacteria</taxon>
        <taxon>Pseudomonadati</taxon>
        <taxon>Pseudomonadota</taxon>
        <taxon>Betaproteobacteria</taxon>
        <taxon>Burkholderiales</taxon>
        <taxon>Burkholderiaceae</taxon>
        <taxon>Caballeronia</taxon>
    </lineage>
</organism>
<dbReference type="PANTHER" id="PTHR43283">
    <property type="entry name" value="BETA-LACTAMASE-RELATED"/>
    <property type="match status" value="1"/>
</dbReference>